<gene>
    <name evidence="1" type="ORF">Poli38472_012583</name>
</gene>
<sequence length="419" mass="46648">MAALSSEDIPLLKLSAAEKIAIAAEAQAILNETLRVEHLFVSESASVDQRKWKEVRSKDDFRIYKQRRTRSSSASVDLAARREDSISSDGIQAPRFVSIYDDRGVSGTWTTTSSEEEGIVASIKSPRVPMIVACGNVEGTLEDALFGCLAGDEISWRLRSAYMKDNFAHAKILATIQGPINEDPFRHLGIKWFMQGRQTIVPTSWIHDRDFLVMEATGITIDQYGVPHGYYLLHEFHHPHVPERMDLKIVRGKLSLCYISRQVSPGKVHVFARGFVDPRGDLINSLTIVLAAEAMISTAKTVDASYAKKIAYLMARERRLRKLKSQYDFPVTPVKTCGACDKASGLLRGAFASCQICARNFCSRCTVQWNIVMDVHEDGVTERLLSFCFGCLLTAKQLSPREVALDTIARSQVVRTVGS</sequence>
<dbReference type="AlphaFoldDB" id="A0A8K1CFU7"/>
<comment type="caution">
    <text evidence="1">The sequence shown here is derived from an EMBL/GenBank/DDBJ whole genome shotgun (WGS) entry which is preliminary data.</text>
</comment>
<protein>
    <recommendedName>
        <fullName evidence="3">FYVE-type domain-containing protein</fullName>
    </recommendedName>
</protein>
<name>A0A8K1CFU7_PYTOL</name>
<dbReference type="OrthoDB" id="60711at2759"/>
<dbReference type="EMBL" id="SPLM01000076">
    <property type="protein sequence ID" value="TMW61392.1"/>
    <property type="molecule type" value="Genomic_DNA"/>
</dbReference>
<dbReference type="PANTHER" id="PTHR13510:SF44">
    <property type="entry name" value="RABENOSYN-5"/>
    <property type="match status" value="1"/>
</dbReference>
<dbReference type="InterPro" id="IPR011011">
    <property type="entry name" value="Znf_FYVE_PHD"/>
</dbReference>
<dbReference type="InterPro" id="IPR023393">
    <property type="entry name" value="START-like_dom_sf"/>
</dbReference>
<reference evidence="1" key="1">
    <citation type="submission" date="2019-03" db="EMBL/GenBank/DDBJ databases">
        <title>Long read genome sequence of the mycoparasitic Pythium oligandrum ATCC 38472 isolated from sugarbeet rhizosphere.</title>
        <authorList>
            <person name="Gaulin E."/>
        </authorList>
    </citation>
    <scope>NUCLEOTIDE SEQUENCE</scope>
    <source>
        <strain evidence="1">ATCC 38472_TT</strain>
    </source>
</reference>
<organism evidence="1 2">
    <name type="scientific">Pythium oligandrum</name>
    <name type="common">Mycoparasitic fungus</name>
    <dbReference type="NCBI Taxonomy" id="41045"/>
    <lineage>
        <taxon>Eukaryota</taxon>
        <taxon>Sar</taxon>
        <taxon>Stramenopiles</taxon>
        <taxon>Oomycota</taxon>
        <taxon>Peronosporomycetes</taxon>
        <taxon>Pythiales</taxon>
        <taxon>Pythiaceae</taxon>
        <taxon>Pythium</taxon>
    </lineage>
</organism>
<evidence type="ECO:0000313" key="2">
    <source>
        <dbReference type="Proteomes" id="UP000794436"/>
    </source>
</evidence>
<evidence type="ECO:0008006" key="3">
    <source>
        <dbReference type="Google" id="ProtNLM"/>
    </source>
</evidence>
<dbReference type="SUPFAM" id="SSF57903">
    <property type="entry name" value="FYVE/PHD zinc finger"/>
    <property type="match status" value="1"/>
</dbReference>
<keyword evidence="2" id="KW-1185">Reference proteome</keyword>
<dbReference type="PANTHER" id="PTHR13510">
    <property type="entry name" value="FYVE-FINGER-CONTAINING RAB5 EFFECTOR PROTEIN RABENOSYN-5-RELATED"/>
    <property type="match status" value="1"/>
</dbReference>
<proteinExistence type="predicted"/>
<accession>A0A8K1CFU7</accession>
<dbReference type="Gene3D" id="3.30.530.20">
    <property type="match status" value="1"/>
</dbReference>
<dbReference type="Proteomes" id="UP000794436">
    <property type="component" value="Unassembled WGS sequence"/>
</dbReference>
<dbReference type="InterPro" id="IPR052727">
    <property type="entry name" value="Rab4/Rab5_effector"/>
</dbReference>
<evidence type="ECO:0000313" key="1">
    <source>
        <dbReference type="EMBL" id="TMW61392.1"/>
    </source>
</evidence>